<comment type="cofactor">
    <cofactor evidence="7">
        <name>heme</name>
        <dbReference type="ChEBI" id="CHEBI:30413"/>
    </cofactor>
</comment>
<dbReference type="InterPro" id="IPR017972">
    <property type="entry name" value="Cyt_P450_CS"/>
</dbReference>
<dbReference type="PRINTS" id="PR00463">
    <property type="entry name" value="EP450I"/>
</dbReference>
<dbReference type="GO" id="GO:0008395">
    <property type="term" value="F:steroid hydroxylase activity"/>
    <property type="evidence" value="ECO:0007669"/>
    <property type="project" value="TreeGrafter"/>
</dbReference>
<dbReference type="EMBL" id="JAIZAY010000003">
    <property type="protein sequence ID" value="KAJ8045670.1"/>
    <property type="molecule type" value="Genomic_DNA"/>
</dbReference>
<dbReference type="InterPro" id="IPR050182">
    <property type="entry name" value="Cytochrome_P450_fam2"/>
</dbReference>
<feature type="transmembrane region" description="Helical" evidence="9">
    <location>
        <begin position="6"/>
        <end position="26"/>
    </location>
</feature>
<dbReference type="AlphaFoldDB" id="A0A9Q1CIR4"/>
<evidence type="ECO:0000256" key="8">
    <source>
        <dbReference type="RuleBase" id="RU000461"/>
    </source>
</evidence>
<name>A0A9Q1CIR4_HOLLE</name>
<sequence>MLFIGVQTLLIFFLTFILTISVVQWWRGRTSFKQKYPGCKLPPGPRGFPLVGSIFSLGRNPHLTFMEMAKKYGNVFTVNLAGQNVLVLNGFEAVREALVKQSTVFAGRPHLALTQELTEGQVPPSGIVSADYGSIWREQRRFTLQTLRNFGFGKQSFETNIQEEIRCMLDEFRATSGKPFNANHVMETSVSNVVCSINFGQRFQYDDPSFEKLVQSIYRFSEIGTNASAVNYFPILRRLPFPDLKEVYEIEKTMKSFMYGMIESHKKTKKPGINRDLIDGYLHEIDRRKGEGLEDEASKSFNEVYLYHTLSDLLFAGTETMSSTLRWAVLYMIKYPHIQAKVQEELDSVVERDQLPSWRQRSQLPYTEATLMEVQRVANITAIGFPHKTTEDTQLFNYFIPKDTSVFINLYSVHVDSSEWENPDEFNPNRFLTKEGKVYNHPALMPFSAGKRSCPGENLAKMQLFLFFSSILQKFRLTTTPSNPDPSLEKHYAISLCPSPFEVCAYER</sequence>
<keyword evidence="3 7" id="KW-0479">Metal-binding</keyword>
<dbReference type="Pfam" id="PF00067">
    <property type="entry name" value="p450"/>
    <property type="match status" value="1"/>
</dbReference>
<accession>A0A9Q1CIR4</accession>
<keyword evidence="6 9" id="KW-0472">Membrane</keyword>
<dbReference type="SUPFAM" id="SSF48264">
    <property type="entry name" value="Cytochrome P450"/>
    <property type="match status" value="1"/>
</dbReference>
<protein>
    <submittedName>
        <fullName evidence="10">Cytochrome P450 2U1</fullName>
    </submittedName>
</protein>
<feature type="binding site" description="axial binding residue" evidence="7">
    <location>
        <position position="454"/>
    </location>
    <ligand>
        <name>heme</name>
        <dbReference type="ChEBI" id="CHEBI:30413"/>
    </ligand>
    <ligandPart>
        <name>Fe</name>
        <dbReference type="ChEBI" id="CHEBI:18248"/>
    </ligandPart>
</feature>
<dbReference type="GO" id="GO:0005737">
    <property type="term" value="C:cytoplasm"/>
    <property type="evidence" value="ECO:0007669"/>
    <property type="project" value="TreeGrafter"/>
</dbReference>
<keyword evidence="9" id="KW-0812">Transmembrane</keyword>
<gene>
    <name evidence="10" type="ORF">HOLleu_08717</name>
</gene>
<dbReference type="Gene3D" id="1.10.630.10">
    <property type="entry name" value="Cytochrome P450"/>
    <property type="match status" value="1"/>
</dbReference>
<dbReference type="InterPro" id="IPR036396">
    <property type="entry name" value="Cyt_P450_sf"/>
</dbReference>
<evidence type="ECO:0000313" key="10">
    <source>
        <dbReference type="EMBL" id="KAJ8045670.1"/>
    </source>
</evidence>
<proteinExistence type="inferred from homology"/>
<dbReference type="PROSITE" id="PS00086">
    <property type="entry name" value="CYTOCHROME_P450"/>
    <property type="match status" value="1"/>
</dbReference>
<evidence type="ECO:0000256" key="6">
    <source>
        <dbReference type="ARBA" id="ARBA00023136"/>
    </source>
</evidence>
<keyword evidence="9" id="KW-1133">Transmembrane helix</keyword>
<comment type="caution">
    <text evidence="10">The sequence shown here is derived from an EMBL/GenBank/DDBJ whole genome shotgun (WGS) entry which is preliminary data.</text>
</comment>
<dbReference type="GO" id="GO:0016712">
    <property type="term" value="F:oxidoreductase activity, acting on paired donors, with incorporation or reduction of molecular oxygen, reduced flavin or flavoprotein as one donor, and incorporation of one atom of oxygen"/>
    <property type="evidence" value="ECO:0007669"/>
    <property type="project" value="TreeGrafter"/>
</dbReference>
<evidence type="ECO:0000313" key="11">
    <source>
        <dbReference type="Proteomes" id="UP001152320"/>
    </source>
</evidence>
<keyword evidence="7 8" id="KW-0349">Heme</keyword>
<evidence type="ECO:0000256" key="1">
    <source>
        <dbReference type="ARBA" id="ARBA00004370"/>
    </source>
</evidence>
<evidence type="ECO:0000256" key="9">
    <source>
        <dbReference type="SAM" id="Phobius"/>
    </source>
</evidence>
<evidence type="ECO:0000256" key="3">
    <source>
        <dbReference type="ARBA" id="ARBA00022723"/>
    </source>
</evidence>
<dbReference type="PRINTS" id="PR00385">
    <property type="entry name" value="P450"/>
</dbReference>
<dbReference type="GO" id="GO:0005506">
    <property type="term" value="F:iron ion binding"/>
    <property type="evidence" value="ECO:0007669"/>
    <property type="project" value="InterPro"/>
</dbReference>
<dbReference type="InterPro" id="IPR001128">
    <property type="entry name" value="Cyt_P450"/>
</dbReference>
<dbReference type="OrthoDB" id="3934656at2759"/>
<evidence type="ECO:0000256" key="2">
    <source>
        <dbReference type="ARBA" id="ARBA00010617"/>
    </source>
</evidence>
<keyword evidence="4 8" id="KW-0560">Oxidoreductase</keyword>
<keyword evidence="5 7" id="KW-0408">Iron</keyword>
<keyword evidence="8" id="KW-0503">Monooxygenase</keyword>
<evidence type="ECO:0000256" key="4">
    <source>
        <dbReference type="ARBA" id="ARBA00023002"/>
    </source>
</evidence>
<comment type="similarity">
    <text evidence="2 8">Belongs to the cytochrome P450 family.</text>
</comment>
<keyword evidence="11" id="KW-1185">Reference proteome</keyword>
<evidence type="ECO:0000256" key="5">
    <source>
        <dbReference type="ARBA" id="ARBA00023004"/>
    </source>
</evidence>
<dbReference type="InterPro" id="IPR002401">
    <property type="entry name" value="Cyt_P450_E_grp-I"/>
</dbReference>
<dbReference type="PANTHER" id="PTHR24300:SF397">
    <property type="entry name" value="CYTOCHROME P450 2U1"/>
    <property type="match status" value="1"/>
</dbReference>
<dbReference type="PANTHER" id="PTHR24300">
    <property type="entry name" value="CYTOCHROME P450 508A4-RELATED"/>
    <property type="match status" value="1"/>
</dbReference>
<comment type="subcellular location">
    <subcellularLocation>
        <location evidence="1">Membrane</location>
    </subcellularLocation>
</comment>
<dbReference type="GO" id="GO:0006082">
    <property type="term" value="P:organic acid metabolic process"/>
    <property type="evidence" value="ECO:0007669"/>
    <property type="project" value="TreeGrafter"/>
</dbReference>
<reference evidence="10" key="1">
    <citation type="submission" date="2021-10" db="EMBL/GenBank/DDBJ databases">
        <title>Tropical sea cucumber genome reveals ecological adaptation and Cuvierian tubules defense mechanism.</title>
        <authorList>
            <person name="Chen T."/>
        </authorList>
    </citation>
    <scope>NUCLEOTIDE SEQUENCE</scope>
    <source>
        <strain evidence="10">Nanhai2018</strain>
        <tissue evidence="10">Muscle</tissue>
    </source>
</reference>
<dbReference type="GO" id="GO:0020037">
    <property type="term" value="F:heme binding"/>
    <property type="evidence" value="ECO:0007669"/>
    <property type="project" value="InterPro"/>
</dbReference>
<dbReference type="Proteomes" id="UP001152320">
    <property type="component" value="Chromosome 3"/>
</dbReference>
<dbReference type="FunFam" id="1.10.630.10:FF:000004">
    <property type="entry name" value="cytochrome P450 2D15 isoform X1"/>
    <property type="match status" value="1"/>
</dbReference>
<dbReference type="GO" id="GO:0006805">
    <property type="term" value="P:xenobiotic metabolic process"/>
    <property type="evidence" value="ECO:0007669"/>
    <property type="project" value="TreeGrafter"/>
</dbReference>
<organism evidence="10 11">
    <name type="scientific">Holothuria leucospilota</name>
    <name type="common">Black long sea cucumber</name>
    <name type="synonym">Mertensiothuria leucospilota</name>
    <dbReference type="NCBI Taxonomy" id="206669"/>
    <lineage>
        <taxon>Eukaryota</taxon>
        <taxon>Metazoa</taxon>
        <taxon>Echinodermata</taxon>
        <taxon>Eleutherozoa</taxon>
        <taxon>Echinozoa</taxon>
        <taxon>Holothuroidea</taxon>
        <taxon>Aspidochirotacea</taxon>
        <taxon>Aspidochirotida</taxon>
        <taxon>Holothuriidae</taxon>
        <taxon>Holothuria</taxon>
    </lineage>
</organism>
<evidence type="ECO:0000256" key="7">
    <source>
        <dbReference type="PIRSR" id="PIRSR602401-1"/>
    </source>
</evidence>
<dbReference type="GO" id="GO:0016020">
    <property type="term" value="C:membrane"/>
    <property type="evidence" value="ECO:0007669"/>
    <property type="project" value="UniProtKB-SubCell"/>
</dbReference>